<feature type="domain" description="DUF753" evidence="3">
    <location>
        <begin position="22"/>
        <end position="90"/>
    </location>
</feature>
<feature type="signal peptide" evidence="2">
    <location>
        <begin position="1"/>
        <end position="19"/>
    </location>
</feature>
<dbReference type="PANTHER" id="PTHR21721:SF25">
    <property type="entry name" value="LP18071P"/>
    <property type="match status" value="1"/>
</dbReference>
<evidence type="ECO:0000256" key="1">
    <source>
        <dbReference type="SAM" id="Phobius"/>
    </source>
</evidence>
<evidence type="ECO:0000313" key="4">
    <source>
        <dbReference type="EMBL" id="JAV29471.1"/>
    </source>
</evidence>
<accession>A0A1Q3FPD5</accession>
<dbReference type="InterPro" id="IPR008472">
    <property type="entry name" value="DUF753"/>
</dbReference>
<dbReference type="EMBL" id="GFDL01005574">
    <property type="protein sequence ID" value="JAV29471.1"/>
    <property type="molecule type" value="Transcribed_RNA"/>
</dbReference>
<dbReference type="AlphaFoldDB" id="A0A1Q3FPD5"/>
<evidence type="ECO:0000259" key="3">
    <source>
        <dbReference type="Pfam" id="PF05444"/>
    </source>
</evidence>
<feature type="transmembrane region" description="Helical" evidence="1">
    <location>
        <begin position="183"/>
        <end position="206"/>
    </location>
</feature>
<keyword evidence="2" id="KW-0732">Signal</keyword>
<organism evidence="4">
    <name type="scientific">Culex tarsalis</name>
    <name type="common">Encephalitis mosquito</name>
    <dbReference type="NCBI Taxonomy" id="7177"/>
    <lineage>
        <taxon>Eukaryota</taxon>
        <taxon>Metazoa</taxon>
        <taxon>Ecdysozoa</taxon>
        <taxon>Arthropoda</taxon>
        <taxon>Hexapoda</taxon>
        <taxon>Insecta</taxon>
        <taxon>Pterygota</taxon>
        <taxon>Neoptera</taxon>
        <taxon>Endopterygota</taxon>
        <taxon>Diptera</taxon>
        <taxon>Nematocera</taxon>
        <taxon>Culicoidea</taxon>
        <taxon>Culicidae</taxon>
        <taxon>Culicinae</taxon>
        <taxon>Culicini</taxon>
        <taxon>Culex</taxon>
        <taxon>Culex</taxon>
    </lineage>
</organism>
<keyword evidence="1" id="KW-0812">Transmembrane</keyword>
<reference evidence="4" key="1">
    <citation type="submission" date="2017-01" db="EMBL/GenBank/DDBJ databases">
        <title>A deep insight into the sialotranscriptome of adult male and female Cluex tarsalis mosquitoes.</title>
        <authorList>
            <person name="Ribeiro J.M."/>
            <person name="Moreira F."/>
            <person name="Bernard K.A."/>
            <person name="Calvo E."/>
        </authorList>
    </citation>
    <scope>NUCLEOTIDE SEQUENCE</scope>
    <source>
        <strain evidence="4">Kern County</strain>
        <tissue evidence="4">Salivary glands</tissue>
    </source>
</reference>
<protein>
    <recommendedName>
        <fullName evidence="3">DUF753 domain-containing protein</fullName>
    </recommendedName>
</protein>
<proteinExistence type="predicted"/>
<feature type="chain" id="PRO_5012546668" description="DUF753 domain-containing protein" evidence="2">
    <location>
        <begin position="20"/>
        <end position="208"/>
    </location>
</feature>
<keyword evidence="1" id="KW-0472">Membrane</keyword>
<evidence type="ECO:0000256" key="2">
    <source>
        <dbReference type="SAM" id="SignalP"/>
    </source>
</evidence>
<dbReference type="Pfam" id="PF05444">
    <property type="entry name" value="DUF753"/>
    <property type="match status" value="2"/>
</dbReference>
<feature type="domain" description="DUF753" evidence="3">
    <location>
        <begin position="108"/>
        <end position="175"/>
    </location>
</feature>
<name>A0A1Q3FPD5_CULTA</name>
<dbReference type="PANTHER" id="PTHR21721">
    <property type="entry name" value="GH09876P-RELATED"/>
    <property type="match status" value="1"/>
</dbReference>
<sequence length="208" mass="22569">MKCLLLAVGLVGLAVSVSANFCFVCSTQTDPSCLIPEGAQLMRDCNIIANNNTCYTRIVDRHVVRGCSSSLSREDFANCNSETECVLCHDVQNQGRCNGAVFPEHRLHCHQCSGSINSTCGQEIVTAAQLCRFYDADDQCFVSVVGDLVERGCLSESDFCRVGQTCHTCDGHGCNFKHYEDGAVSVVISLKTLLMALLAAMAYGSFRQ</sequence>
<keyword evidence="1" id="KW-1133">Transmembrane helix</keyword>